<name>G8NQP1_GRAMM</name>
<reference evidence="1 2" key="1">
    <citation type="submission" date="2011-11" db="EMBL/GenBank/DDBJ databases">
        <title>Complete sequence of Granulicella mallensis MP5ACTX8.</title>
        <authorList>
            <consortium name="US DOE Joint Genome Institute"/>
            <person name="Lucas S."/>
            <person name="Copeland A."/>
            <person name="Lapidus A."/>
            <person name="Cheng J.-F."/>
            <person name="Goodwin L."/>
            <person name="Pitluck S."/>
            <person name="Peters L."/>
            <person name="Lu M."/>
            <person name="Detter J.C."/>
            <person name="Han C."/>
            <person name="Tapia R."/>
            <person name="Land M."/>
            <person name="Hauser L."/>
            <person name="Kyrpides N."/>
            <person name="Ivanova N."/>
            <person name="Mikhailova N."/>
            <person name="Pagani I."/>
            <person name="Rawat S."/>
            <person name="Mannisto M."/>
            <person name="Haggblom M."/>
            <person name="Woyke T."/>
        </authorList>
    </citation>
    <scope>NUCLEOTIDE SEQUENCE [LARGE SCALE GENOMIC DNA]</scope>
    <source>
        <strain evidence="2">ATCC BAA-1857 / DSM 23137 / MP5ACTX8</strain>
    </source>
</reference>
<protein>
    <submittedName>
        <fullName evidence="1">Uncharacterized protein</fullName>
    </submittedName>
</protein>
<dbReference type="AlphaFoldDB" id="G8NQP1"/>
<organism evidence="1 2">
    <name type="scientific">Granulicella mallensis (strain ATCC BAA-1857 / DSM 23137 / MP5ACTX8)</name>
    <dbReference type="NCBI Taxonomy" id="682795"/>
    <lineage>
        <taxon>Bacteria</taxon>
        <taxon>Pseudomonadati</taxon>
        <taxon>Acidobacteriota</taxon>
        <taxon>Terriglobia</taxon>
        <taxon>Terriglobales</taxon>
        <taxon>Acidobacteriaceae</taxon>
        <taxon>Granulicella</taxon>
    </lineage>
</organism>
<proteinExistence type="predicted"/>
<dbReference type="HOGENOM" id="CLU_1018480_0_0_0"/>
<dbReference type="STRING" id="682795.AciX8_2964"/>
<keyword evidence="2" id="KW-1185">Reference proteome</keyword>
<dbReference type="Proteomes" id="UP000007113">
    <property type="component" value="Chromosome"/>
</dbReference>
<dbReference type="EMBL" id="CP003130">
    <property type="protein sequence ID" value="AEU37267.1"/>
    <property type="molecule type" value="Genomic_DNA"/>
</dbReference>
<dbReference type="KEGG" id="gma:AciX8_2964"/>
<sequence>MGYINDNLADYSRTPGAILQPAVSFGLTTYALFGRTLEASLVNYANSAAPMTVTTVPTIDAVSGLVTTLPGELVTPDLPSTGSETIYFVASINPSNWASFASNPFGSLLNNSFFATEIIATNEVVGVQANLGFVPTGGGTSNFVRSINAGGSATLGTDTATQAVISNPQMYMLKLDIPNLMVTWQNLSHAASSWKSILAIPAGATRPVNIFPYSMLAQGTGAVASNGSITNHAYIHYNRATLASEDALIYAQAQRIMAARGITI</sequence>
<accession>G8NQP1</accession>
<dbReference type="RefSeq" id="WP_014266144.1">
    <property type="nucleotide sequence ID" value="NC_016631.1"/>
</dbReference>
<evidence type="ECO:0000313" key="2">
    <source>
        <dbReference type="Proteomes" id="UP000007113"/>
    </source>
</evidence>
<evidence type="ECO:0000313" key="1">
    <source>
        <dbReference type="EMBL" id="AEU37267.1"/>
    </source>
</evidence>
<gene>
    <name evidence="1" type="ordered locus">AciX8_2964</name>
</gene>